<sequence length="52" mass="5916">MSKESPCKRPPIYSGPKYQQSRYFMIAGTSALTIYLEERHGKRLTPTDGINP</sequence>
<name>A0AA36M346_CYLNA</name>
<protein>
    <submittedName>
        <fullName evidence="1">Uncharacterized protein</fullName>
    </submittedName>
</protein>
<evidence type="ECO:0000313" key="1">
    <source>
        <dbReference type="EMBL" id="CAJ0596315.1"/>
    </source>
</evidence>
<evidence type="ECO:0000313" key="2">
    <source>
        <dbReference type="Proteomes" id="UP001176961"/>
    </source>
</evidence>
<dbReference type="Proteomes" id="UP001176961">
    <property type="component" value="Unassembled WGS sequence"/>
</dbReference>
<dbReference type="AlphaFoldDB" id="A0AA36M346"/>
<organism evidence="1 2">
    <name type="scientific">Cylicocyclus nassatus</name>
    <name type="common">Nematode worm</name>
    <dbReference type="NCBI Taxonomy" id="53992"/>
    <lineage>
        <taxon>Eukaryota</taxon>
        <taxon>Metazoa</taxon>
        <taxon>Ecdysozoa</taxon>
        <taxon>Nematoda</taxon>
        <taxon>Chromadorea</taxon>
        <taxon>Rhabditida</taxon>
        <taxon>Rhabditina</taxon>
        <taxon>Rhabditomorpha</taxon>
        <taxon>Strongyloidea</taxon>
        <taxon>Strongylidae</taxon>
        <taxon>Cylicocyclus</taxon>
    </lineage>
</organism>
<comment type="caution">
    <text evidence="1">The sequence shown here is derived from an EMBL/GenBank/DDBJ whole genome shotgun (WGS) entry which is preliminary data.</text>
</comment>
<dbReference type="EMBL" id="CATQJL010000112">
    <property type="protein sequence ID" value="CAJ0596315.1"/>
    <property type="molecule type" value="Genomic_DNA"/>
</dbReference>
<accession>A0AA36M346</accession>
<proteinExistence type="predicted"/>
<reference evidence="1" key="1">
    <citation type="submission" date="2023-07" db="EMBL/GenBank/DDBJ databases">
        <authorList>
            <consortium name="CYATHOMIX"/>
        </authorList>
    </citation>
    <scope>NUCLEOTIDE SEQUENCE</scope>
    <source>
        <strain evidence="1">N/A</strain>
    </source>
</reference>
<keyword evidence="2" id="KW-1185">Reference proteome</keyword>
<gene>
    <name evidence="1" type="ORF">CYNAS_LOCUS8298</name>
</gene>